<dbReference type="GO" id="GO:0061630">
    <property type="term" value="F:ubiquitin protein ligase activity"/>
    <property type="evidence" value="ECO:0007669"/>
    <property type="project" value="UniProtKB-UniRule"/>
</dbReference>
<dbReference type="GO" id="GO:0003755">
    <property type="term" value="F:peptidyl-prolyl cis-trans isomerase activity"/>
    <property type="evidence" value="ECO:0007669"/>
    <property type="project" value="UniProtKB-KW"/>
</dbReference>
<feature type="repeat" description="WD" evidence="15">
    <location>
        <begin position="323"/>
        <end position="357"/>
    </location>
</feature>
<keyword evidence="6 16" id="KW-0808">Transferase</keyword>
<evidence type="ECO:0000256" key="9">
    <source>
        <dbReference type="ARBA" id="ARBA00022763"/>
    </source>
</evidence>
<evidence type="ECO:0000256" key="14">
    <source>
        <dbReference type="ARBA" id="ARBA00023242"/>
    </source>
</evidence>
<evidence type="ECO:0000256" key="5">
    <source>
        <dbReference type="ARBA" id="ARBA00022664"/>
    </source>
</evidence>
<evidence type="ECO:0000256" key="2">
    <source>
        <dbReference type="ARBA" id="ARBA00004906"/>
    </source>
</evidence>
<dbReference type="InterPro" id="IPR003613">
    <property type="entry name" value="Ubox_domain"/>
</dbReference>
<feature type="repeat" description="WD" evidence="15">
    <location>
        <begin position="275"/>
        <end position="316"/>
    </location>
</feature>
<dbReference type="Gene3D" id="3.30.40.10">
    <property type="entry name" value="Zinc/RING finger domain, C3HC4 (zinc finger)"/>
    <property type="match status" value="1"/>
</dbReference>
<comment type="pathway">
    <text evidence="2 16">Protein modification; protein ubiquitination.</text>
</comment>
<comment type="subunit">
    <text evidence="16">Homotetramer.</text>
</comment>
<dbReference type="Gene3D" id="2.130.10.10">
    <property type="entry name" value="YVTN repeat-like/Quinoprotein amine dehydrogenase"/>
    <property type="match status" value="1"/>
</dbReference>
<evidence type="ECO:0000256" key="6">
    <source>
        <dbReference type="ARBA" id="ARBA00022679"/>
    </source>
</evidence>
<dbReference type="EC" id="2.3.2.27" evidence="16"/>
<dbReference type="Pfam" id="PF08606">
    <property type="entry name" value="Prp19"/>
    <property type="match status" value="1"/>
</dbReference>
<comment type="catalytic activity">
    <reaction evidence="16">
        <text>S-ubiquitinyl-[E2 ubiquitin-conjugating enzyme]-L-cysteine + [acceptor protein]-L-lysine = [E2 ubiquitin-conjugating enzyme]-L-cysteine + N(6)-ubiquitinyl-[acceptor protein]-L-lysine.</text>
        <dbReference type="EC" id="2.3.2.27"/>
    </reaction>
</comment>
<dbReference type="InterPro" id="IPR015943">
    <property type="entry name" value="WD40/YVTN_repeat-like_dom_sf"/>
</dbReference>
<dbReference type="SUPFAM" id="SSF57850">
    <property type="entry name" value="RING/U-box"/>
    <property type="match status" value="1"/>
</dbReference>
<dbReference type="InterPro" id="IPR013915">
    <property type="entry name" value="Prp19_cc"/>
</dbReference>
<evidence type="ECO:0000256" key="15">
    <source>
        <dbReference type="PROSITE-ProRule" id="PRU00221"/>
    </source>
</evidence>
<dbReference type="Pfam" id="PF12894">
    <property type="entry name" value="ANAPC4_WD40"/>
    <property type="match status" value="1"/>
</dbReference>
<dbReference type="PANTHER" id="PTHR43995">
    <property type="entry name" value="PRE-MRNA-PROCESSING FACTOR 19"/>
    <property type="match status" value="1"/>
</dbReference>
<keyword evidence="9 16" id="KW-0227">DNA damage</keyword>
<keyword evidence="13 16" id="KW-0234">DNA repair</keyword>
<dbReference type="Proteomes" id="UP000315522">
    <property type="component" value="Unassembled WGS sequence"/>
</dbReference>
<keyword evidence="8" id="KW-0677">Repeat</keyword>
<evidence type="ECO:0000256" key="10">
    <source>
        <dbReference type="ARBA" id="ARBA00022786"/>
    </source>
</evidence>
<dbReference type="SUPFAM" id="SSF50978">
    <property type="entry name" value="WD40 repeat-like"/>
    <property type="match status" value="1"/>
</dbReference>
<dbReference type="GO" id="GO:0005737">
    <property type="term" value="C:cytoplasm"/>
    <property type="evidence" value="ECO:0007669"/>
    <property type="project" value="TreeGrafter"/>
</dbReference>
<comment type="similarity">
    <text evidence="3 16">Belongs to the WD repeat PRP19 family.</text>
</comment>
<evidence type="ECO:0000256" key="1">
    <source>
        <dbReference type="ARBA" id="ARBA00004123"/>
    </source>
</evidence>
<dbReference type="PROSITE" id="PS51698">
    <property type="entry name" value="U_BOX"/>
    <property type="match status" value="1"/>
</dbReference>
<dbReference type="AlphaFoldDB" id="A0A559M6H4"/>
<dbReference type="InterPro" id="IPR036322">
    <property type="entry name" value="WD40_repeat_dom_sf"/>
</dbReference>
<dbReference type="InterPro" id="IPR024977">
    <property type="entry name" value="Apc4-like_WD40_dom"/>
</dbReference>
<dbReference type="PROSITE" id="PS50082">
    <property type="entry name" value="WD_REPEATS_2"/>
    <property type="match status" value="2"/>
</dbReference>
<dbReference type="GO" id="GO:0006281">
    <property type="term" value="P:DNA repair"/>
    <property type="evidence" value="ECO:0007669"/>
    <property type="project" value="UniProtKB-KW"/>
</dbReference>
<evidence type="ECO:0000256" key="7">
    <source>
        <dbReference type="ARBA" id="ARBA00022728"/>
    </source>
</evidence>
<dbReference type="InterPro" id="IPR013083">
    <property type="entry name" value="Znf_RING/FYVE/PHD"/>
</dbReference>
<name>A0A559M6H4_9HELO</name>
<keyword evidence="4 15" id="KW-0853">WD repeat</keyword>
<dbReference type="UniPathway" id="UPA00143"/>
<dbReference type="GO" id="GO:0070534">
    <property type="term" value="P:protein K63-linked ubiquitination"/>
    <property type="evidence" value="ECO:0007669"/>
    <property type="project" value="UniProtKB-UniRule"/>
</dbReference>
<keyword evidence="10 16" id="KW-0833">Ubl conjugation pathway</keyword>
<organism evidence="18 19">
    <name type="scientific">Lachnellula willkommii</name>
    <dbReference type="NCBI Taxonomy" id="215461"/>
    <lineage>
        <taxon>Eukaryota</taxon>
        <taxon>Fungi</taxon>
        <taxon>Dikarya</taxon>
        <taxon>Ascomycota</taxon>
        <taxon>Pezizomycotina</taxon>
        <taxon>Leotiomycetes</taxon>
        <taxon>Helotiales</taxon>
        <taxon>Lachnaceae</taxon>
        <taxon>Lachnellula</taxon>
    </lineage>
</organism>
<evidence type="ECO:0000256" key="16">
    <source>
        <dbReference type="RuleBase" id="RU367101"/>
    </source>
</evidence>
<keyword evidence="5 16" id="KW-0507">mRNA processing</keyword>
<accession>A0A559M6H4</accession>
<evidence type="ECO:0000256" key="3">
    <source>
        <dbReference type="ARBA" id="ARBA00006388"/>
    </source>
</evidence>
<protein>
    <recommendedName>
        <fullName evidence="16">Pre-mRNA-processing factor 19</fullName>
        <ecNumber evidence="16">2.3.2.27</ecNumber>
    </recommendedName>
</protein>
<dbReference type="InterPro" id="IPR055340">
    <property type="entry name" value="RING-Ubox_PRP19"/>
</dbReference>
<dbReference type="GO" id="GO:0071006">
    <property type="term" value="C:U2-type catalytic step 1 spliceosome"/>
    <property type="evidence" value="ECO:0007669"/>
    <property type="project" value="TreeGrafter"/>
</dbReference>
<keyword evidence="11" id="KW-0697">Rotamase</keyword>
<dbReference type="SMART" id="SM00504">
    <property type="entry name" value="Ubox"/>
    <property type="match status" value="1"/>
</dbReference>
<evidence type="ECO:0000313" key="19">
    <source>
        <dbReference type="Proteomes" id="UP000315522"/>
    </source>
</evidence>
<dbReference type="GO" id="GO:0000974">
    <property type="term" value="C:Prp19 complex"/>
    <property type="evidence" value="ECO:0007669"/>
    <property type="project" value="UniProtKB-UniRule"/>
</dbReference>
<evidence type="ECO:0000256" key="12">
    <source>
        <dbReference type="ARBA" id="ARBA00023187"/>
    </source>
</evidence>
<evidence type="ECO:0000256" key="11">
    <source>
        <dbReference type="ARBA" id="ARBA00023110"/>
    </source>
</evidence>
<gene>
    <name evidence="18" type="primary">Prpf19</name>
    <name evidence="18" type="ORF">LAWI1_G005825</name>
</gene>
<keyword evidence="19" id="KW-1185">Reference proteome</keyword>
<evidence type="ECO:0000259" key="17">
    <source>
        <dbReference type="PROSITE" id="PS51698"/>
    </source>
</evidence>
<evidence type="ECO:0000256" key="4">
    <source>
        <dbReference type="ARBA" id="ARBA00022574"/>
    </source>
</evidence>
<dbReference type="InterPro" id="IPR001680">
    <property type="entry name" value="WD40_rpt"/>
</dbReference>
<evidence type="ECO:0000256" key="8">
    <source>
        <dbReference type="ARBA" id="ARBA00022737"/>
    </source>
</evidence>
<dbReference type="SMART" id="SM00320">
    <property type="entry name" value="WD40"/>
    <property type="match status" value="4"/>
</dbReference>
<dbReference type="FunFam" id="3.30.40.10:FF:000027">
    <property type="entry name" value="Pre-mRNA-processing factor 19, putative"/>
    <property type="match status" value="1"/>
</dbReference>
<comment type="caution">
    <text evidence="18">The sequence shown here is derived from an EMBL/GenBank/DDBJ whole genome shotgun (WGS) entry which is preliminary data.</text>
</comment>
<evidence type="ECO:0000313" key="18">
    <source>
        <dbReference type="EMBL" id="TVY88559.1"/>
    </source>
</evidence>
<keyword evidence="11" id="KW-0413">Isomerase</keyword>
<dbReference type="CDD" id="cd16656">
    <property type="entry name" value="RING-Ubox_PRP19"/>
    <property type="match status" value="1"/>
</dbReference>
<proteinExistence type="inferred from homology"/>
<keyword evidence="14 16" id="KW-0539">Nucleus</keyword>
<dbReference type="PANTHER" id="PTHR43995:SF1">
    <property type="entry name" value="PRE-MRNA-PROCESSING FACTOR 19"/>
    <property type="match status" value="1"/>
</dbReference>
<dbReference type="EMBL" id="QGML01001669">
    <property type="protein sequence ID" value="TVY88559.1"/>
    <property type="molecule type" value="Genomic_DNA"/>
</dbReference>
<evidence type="ECO:0000256" key="13">
    <source>
        <dbReference type="ARBA" id="ARBA00023204"/>
    </source>
</evidence>
<comment type="subcellular location">
    <subcellularLocation>
        <location evidence="1 16">Nucleus</location>
    </subcellularLocation>
</comment>
<keyword evidence="7 16" id="KW-0747">Spliceosome</keyword>
<feature type="domain" description="U-box" evidence="17">
    <location>
        <begin position="1"/>
        <end position="70"/>
    </location>
</feature>
<sequence>MLCSISGEAPQHPVASSKSGNVYEKRLIEQYISENHKDPVNGEELEVTDLIDLKSARIVTPRPPTLTSIPSLLTTFQNEWDALALESFKLRQQLNQTRQELTTALYQQDAAVRVIAKLTRERDEARDALSKVTVGAGASNGDAMQIDSQGLPEELVAKVDATQEKYRRLPPKSRRKRPVPQGWADTEAIEKFNITNASKPLYPGASSIAVDEAGELVLSGGSDGIASVYSISGNKIQQTFEAGAAITDAVWYGSQPVVSTSSGTVKVFGDGETTFTSHAGSANGLALHPGGDILASVGVDKSFVLYDLQAGKAVTQIYTDSELTTAAFHPDGHLFAAGGADGQIKLFHVNTGENAANFDLGGPVQDLAFSENGIWFAAVARGSPNVVIFDLRKEGKAAEAKVLEIGGQVDSLRWDYSGILGHKADSDAAQFLAASGPGGFTISQYTKASKKWDNVISLAVPATAVAWGPEAKTLVTVNGKDGVVTVLG</sequence>
<dbReference type="GO" id="GO:0000398">
    <property type="term" value="P:mRNA splicing, via spliceosome"/>
    <property type="evidence" value="ECO:0007669"/>
    <property type="project" value="InterPro"/>
</dbReference>
<dbReference type="InterPro" id="IPR038959">
    <property type="entry name" value="Prp19"/>
</dbReference>
<comment type="function">
    <text evidence="16">Ubiquitin-protein ligase which is mainly involved pre-mRNA splicing and DNA repair. Required for pre-mRNA splicing as component of the spliceosome.</text>
</comment>
<reference evidence="18 19" key="1">
    <citation type="submission" date="2018-05" db="EMBL/GenBank/DDBJ databases">
        <title>Genome sequencing and assembly of the regulated plant pathogen Lachnellula willkommii and related sister species for the development of diagnostic species identification markers.</title>
        <authorList>
            <person name="Giroux E."/>
            <person name="Bilodeau G."/>
        </authorList>
    </citation>
    <scope>NUCLEOTIDE SEQUENCE [LARGE SCALE GENOMIC DNA]</scope>
    <source>
        <strain evidence="18 19">CBS 172.35</strain>
    </source>
</reference>
<keyword evidence="12 16" id="KW-0508">mRNA splicing</keyword>